<sequence>MPPAVAPQEAGSVSGSSFGSSVGGSSFHPFQPQRIIPDEDRYAIHQSSASASSSSSSSSTHTGTAAQPVARRKGVLSQILAASNNALANTGSQTSAQQRHAPGCKRTKSHDALCCVGGRASAAGASGATGGKYGPMPFARSKSWTEVDGGRSTAPGSPMSDGNMLVDKRFMLNFGNGADEDMPSVELHKCRHCSKLYPRTISNSSWTLPHEDPSKFFFCSGECYLTQAVIHAKRNPM</sequence>
<protein>
    <submittedName>
        <fullName evidence="2">Uncharacterized protein</fullName>
    </submittedName>
</protein>
<proteinExistence type="predicted"/>
<feature type="compositionally biased region" description="Low complexity" evidence="1">
    <location>
        <begin position="11"/>
        <end position="27"/>
    </location>
</feature>
<dbReference type="InParanoid" id="A0A2R5G0T9"/>
<evidence type="ECO:0000313" key="2">
    <source>
        <dbReference type="EMBL" id="GBG24622.1"/>
    </source>
</evidence>
<reference evidence="2 3" key="1">
    <citation type="submission" date="2017-12" db="EMBL/GenBank/DDBJ databases">
        <title>Sequencing, de novo assembly and annotation of complete genome of a new Thraustochytrid species, strain FCC1311.</title>
        <authorList>
            <person name="Sedici K."/>
            <person name="Godart F."/>
            <person name="Aiese Cigliano R."/>
            <person name="Sanseverino W."/>
            <person name="Barakat M."/>
            <person name="Ortet P."/>
            <person name="Marechal E."/>
            <person name="Cagnac O."/>
            <person name="Amato A."/>
        </authorList>
    </citation>
    <scope>NUCLEOTIDE SEQUENCE [LARGE SCALE GENOMIC DNA]</scope>
</reference>
<feature type="region of interest" description="Disordered" evidence="1">
    <location>
        <begin position="1"/>
        <end position="70"/>
    </location>
</feature>
<gene>
    <name evidence="2" type="ORF">FCC1311_008412</name>
</gene>
<organism evidence="2 3">
    <name type="scientific">Hondaea fermentalgiana</name>
    <dbReference type="NCBI Taxonomy" id="2315210"/>
    <lineage>
        <taxon>Eukaryota</taxon>
        <taxon>Sar</taxon>
        <taxon>Stramenopiles</taxon>
        <taxon>Bigyra</taxon>
        <taxon>Labyrinthulomycetes</taxon>
        <taxon>Thraustochytrida</taxon>
        <taxon>Thraustochytriidae</taxon>
        <taxon>Hondaea</taxon>
    </lineage>
</organism>
<name>A0A2R5G0T9_9STRA</name>
<comment type="caution">
    <text evidence="2">The sequence shown here is derived from an EMBL/GenBank/DDBJ whole genome shotgun (WGS) entry which is preliminary data.</text>
</comment>
<evidence type="ECO:0000256" key="1">
    <source>
        <dbReference type="SAM" id="MobiDB-lite"/>
    </source>
</evidence>
<keyword evidence="3" id="KW-1185">Reference proteome</keyword>
<accession>A0A2R5G0T9</accession>
<dbReference type="Proteomes" id="UP000241890">
    <property type="component" value="Unassembled WGS sequence"/>
</dbReference>
<dbReference type="AlphaFoldDB" id="A0A2R5G0T9"/>
<feature type="compositionally biased region" description="Low complexity" evidence="1">
    <location>
        <begin position="47"/>
        <end position="59"/>
    </location>
</feature>
<dbReference type="EMBL" id="BEYU01000007">
    <property type="protein sequence ID" value="GBG24622.1"/>
    <property type="molecule type" value="Genomic_DNA"/>
</dbReference>
<evidence type="ECO:0000313" key="3">
    <source>
        <dbReference type="Proteomes" id="UP000241890"/>
    </source>
</evidence>